<accession>A0ABT4YQN7</accession>
<comment type="caution">
    <text evidence="1">The sequence shown here is derived from an EMBL/GenBank/DDBJ whole genome shotgun (WGS) entry which is preliminary data.</text>
</comment>
<organism evidence="1 2">
    <name type="scientific">Vibrio algarum</name>
    <dbReference type="NCBI Taxonomy" id="3020714"/>
    <lineage>
        <taxon>Bacteria</taxon>
        <taxon>Pseudomonadati</taxon>
        <taxon>Pseudomonadota</taxon>
        <taxon>Gammaproteobacteria</taxon>
        <taxon>Vibrionales</taxon>
        <taxon>Vibrionaceae</taxon>
        <taxon>Vibrio</taxon>
    </lineage>
</organism>
<evidence type="ECO:0000313" key="2">
    <source>
        <dbReference type="Proteomes" id="UP001210678"/>
    </source>
</evidence>
<name>A0ABT4YQN7_9VIBR</name>
<protein>
    <submittedName>
        <fullName evidence="1">Uncharacterized protein</fullName>
    </submittedName>
</protein>
<dbReference type="RefSeq" id="WP_272135434.1">
    <property type="nucleotide sequence ID" value="NZ_JAQLOI010000001.1"/>
</dbReference>
<sequence length="65" mass="7190">MKDKKDVDTLANSQLFDVLQQGFLAPSTLPSVAQELERIGITADRNSTLFSLLLIKALMRLLSLT</sequence>
<evidence type="ECO:0000313" key="1">
    <source>
        <dbReference type="EMBL" id="MDB1123790.1"/>
    </source>
</evidence>
<keyword evidence="2" id="KW-1185">Reference proteome</keyword>
<gene>
    <name evidence="1" type="ORF">PGX00_09025</name>
</gene>
<reference evidence="1 2" key="1">
    <citation type="submission" date="2023-01" db="EMBL/GenBank/DDBJ databases">
        <title>Vibrio sp. KJ40-1 sp.nov, isolated from marine algae.</title>
        <authorList>
            <person name="Butt M."/>
            <person name="Kim J.M.J."/>
            <person name="Jeon C.O.C."/>
        </authorList>
    </citation>
    <scope>NUCLEOTIDE SEQUENCE [LARGE SCALE GENOMIC DNA]</scope>
    <source>
        <strain evidence="1 2">KJ40-1</strain>
    </source>
</reference>
<dbReference type="EMBL" id="JAQLOI010000001">
    <property type="protein sequence ID" value="MDB1123790.1"/>
    <property type="molecule type" value="Genomic_DNA"/>
</dbReference>
<proteinExistence type="predicted"/>
<dbReference type="Proteomes" id="UP001210678">
    <property type="component" value="Unassembled WGS sequence"/>
</dbReference>